<sequence>MATMRNMILILAFQIIQYTTSQPIATDTANSLIPEPASTSSTTYECLFIDPNLPICDPKLLSDSKEDLSDQHASDTMQRSRRNIDLSTKDVIVYTIEGCLPPKMPISMPSCDGISFSRIIDVQKFRPFIITKMSKPPFVFPTIDYSQWSRMIKKIKDRSSK</sequence>
<dbReference type="OrthoDB" id="7679982at2759"/>
<gene>
    <name evidence="2" type="ORF">MHI_LOCUS950243</name>
</gene>
<feature type="signal peptide" evidence="1">
    <location>
        <begin position="1"/>
        <end position="21"/>
    </location>
</feature>
<feature type="chain" id="PRO_5027764934" description="Spaetzle domain-containing protein" evidence="1">
    <location>
        <begin position="22"/>
        <end position="161"/>
    </location>
</feature>
<name>A0A6V7HLB8_9HYME</name>
<evidence type="ECO:0000313" key="2">
    <source>
        <dbReference type="EMBL" id="CAD1480603.1"/>
    </source>
</evidence>
<feature type="non-terminal residue" evidence="2">
    <location>
        <position position="1"/>
    </location>
</feature>
<dbReference type="EMBL" id="CAJDYZ010012294">
    <property type="protein sequence ID" value="CAD1480603.1"/>
    <property type="molecule type" value="Genomic_DNA"/>
</dbReference>
<evidence type="ECO:0008006" key="4">
    <source>
        <dbReference type="Google" id="ProtNLM"/>
    </source>
</evidence>
<keyword evidence="1" id="KW-0732">Signal</keyword>
<accession>A0A6V7HLB8</accession>
<reference evidence="2" key="1">
    <citation type="submission" date="2020-07" db="EMBL/GenBank/DDBJ databases">
        <authorList>
            <person name="Nazaruddin N."/>
        </authorList>
    </citation>
    <scope>NUCLEOTIDE SEQUENCE</scope>
</reference>
<evidence type="ECO:0000313" key="3">
    <source>
        <dbReference type="Proteomes" id="UP000752696"/>
    </source>
</evidence>
<dbReference type="AlphaFoldDB" id="A0A6V7HLB8"/>
<organism evidence="2 3">
    <name type="scientific">Heterotrigona itama</name>
    <dbReference type="NCBI Taxonomy" id="395501"/>
    <lineage>
        <taxon>Eukaryota</taxon>
        <taxon>Metazoa</taxon>
        <taxon>Ecdysozoa</taxon>
        <taxon>Arthropoda</taxon>
        <taxon>Hexapoda</taxon>
        <taxon>Insecta</taxon>
        <taxon>Pterygota</taxon>
        <taxon>Neoptera</taxon>
        <taxon>Endopterygota</taxon>
        <taxon>Hymenoptera</taxon>
        <taxon>Apocrita</taxon>
        <taxon>Aculeata</taxon>
        <taxon>Apoidea</taxon>
        <taxon>Anthophila</taxon>
        <taxon>Apidae</taxon>
        <taxon>Heterotrigona</taxon>
    </lineage>
</organism>
<comment type="caution">
    <text evidence="2">The sequence shown here is derived from an EMBL/GenBank/DDBJ whole genome shotgun (WGS) entry which is preliminary data.</text>
</comment>
<keyword evidence="3" id="KW-1185">Reference proteome</keyword>
<dbReference type="Proteomes" id="UP000752696">
    <property type="component" value="Unassembled WGS sequence"/>
</dbReference>
<proteinExistence type="predicted"/>
<evidence type="ECO:0000256" key="1">
    <source>
        <dbReference type="SAM" id="SignalP"/>
    </source>
</evidence>
<protein>
    <recommendedName>
        <fullName evidence="4">Spaetzle domain-containing protein</fullName>
    </recommendedName>
</protein>